<dbReference type="EnsemblMetazoa" id="AALB014171-RA">
    <property type="protein sequence ID" value="AALB014171-PA"/>
    <property type="gene ID" value="AALB014171"/>
</dbReference>
<dbReference type="Proteomes" id="UP000069272">
    <property type="component" value="Chromosome 2L"/>
</dbReference>
<evidence type="ECO:0000313" key="2">
    <source>
        <dbReference type="Proteomes" id="UP000069272"/>
    </source>
</evidence>
<organism evidence="1 2">
    <name type="scientific">Anopheles albimanus</name>
    <name type="common">New world malaria mosquito</name>
    <dbReference type="NCBI Taxonomy" id="7167"/>
    <lineage>
        <taxon>Eukaryota</taxon>
        <taxon>Metazoa</taxon>
        <taxon>Ecdysozoa</taxon>
        <taxon>Arthropoda</taxon>
        <taxon>Hexapoda</taxon>
        <taxon>Insecta</taxon>
        <taxon>Pterygota</taxon>
        <taxon>Neoptera</taxon>
        <taxon>Endopterygota</taxon>
        <taxon>Diptera</taxon>
        <taxon>Nematocera</taxon>
        <taxon>Culicoidea</taxon>
        <taxon>Culicidae</taxon>
        <taxon>Anophelinae</taxon>
        <taxon>Anopheles</taxon>
    </lineage>
</organism>
<sequence>MKYTFALLAIFALLVSAVYCDDEERTIPALREPMAHLMRAVKEGVKSADKFLDLLPSG</sequence>
<dbReference type="VEuPathDB" id="VectorBase:AALB014171"/>
<reference evidence="1 2" key="1">
    <citation type="journal article" date="2017" name="G3 (Bethesda)">
        <title>The Physical Genome Mapping of Anopheles albimanus Corrected Scaffold Misassemblies and Identified Interarm Rearrangements in Genus Anopheles.</title>
        <authorList>
            <person name="Artemov G.N."/>
            <person name="Peery A.N."/>
            <person name="Jiang X."/>
            <person name="Tu Z."/>
            <person name="Stegniy V.N."/>
            <person name="Sharakhova M.V."/>
            <person name="Sharakhov I.V."/>
        </authorList>
    </citation>
    <scope>NUCLEOTIDE SEQUENCE [LARGE SCALE GENOMIC DNA]</scope>
    <source>
        <strain evidence="1 2">ALBI9_A</strain>
    </source>
</reference>
<reference evidence="1" key="2">
    <citation type="submission" date="2022-08" db="UniProtKB">
        <authorList>
            <consortium name="EnsemblMetazoa"/>
        </authorList>
    </citation>
    <scope>IDENTIFICATION</scope>
    <source>
        <strain evidence="1">STECLA/ALBI9_A</strain>
    </source>
</reference>
<dbReference type="AlphaFoldDB" id="A0A182FWY8"/>
<name>A0A182FWY8_ANOAL</name>
<keyword evidence="2" id="KW-1185">Reference proteome</keyword>
<accession>A0A182FWY8</accession>
<evidence type="ECO:0000313" key="1">
    <source>
        <dbReference type="EnsemblMetazoa" id="AALB014171-PA"/>
    </source>
</evidence>
<protein>
    <submittedName>
        <fullName evidence="1">Uncharacterized protein</fullName>
    </submittedName>
</protein>
<proteinExistence type="predicted"/>